<sequence>MSKRVTIKDVAEQAGVSVGTVDRVIHNRGRVSQDVKEKILQVMQELDFEPNLIASTLAFNRSINIGVLMPTLHSDPYWDQPLLGMRRAQRAVKHYGVVLGEETFDLFSPQDFQNKATQIIAQKPDALVFPPIFLKESLDILDLCAQEQIPTILINTDVEHPHVLSYIGQDSYQSGVLAGKLLHYAIHGTGAVLLLNLDKETTNAKHLLDKESGLRHYFDQNQARALPIVRRDVEEFDNPEYLRKLMQGLIQQYPNIKAVFVSNSRAYKLVEAIKGEAFANLCILGFDLLPSNLHFLHEGKIDFLINQNAGYQGYSAIKNLTDYFIFKKQLPRVQHLPLDIVVAENAAYYLKRELGN</sequence>
<dbReference type="PROSITE" id="PS50932">
    <property type="entry name" value="HTH_LACI_2"/>
    <property type="match status" value="1"/>
</dbReference>
<dbReference type="PROSITE" id="PS50943">
    <property type="entry name" value="HTH_CROC1"/>
    <property type="match status" value="1"/>
</dbReference>
<dbReference type="SUPFAM" id="SSF47413">
    <property type="entry name" value="lambda repressor-like DNA-binding domains"/>
    <property type="match status" value="1"/>
</dbReference>
<dbReference type="Gene3D" id="3.40.50.2300">
    <property type="match status" value="2"/>
</dbReference>
<feature type="domain" description="HTH lacI-type" evidence="4">
    <location>
        <begin position="5"/>
        <end position="59"/>
    </location>
</feature>
<keyword evidence="1" id="KW-0805">Transcription regulation</keyword>
<dbReference type="KEGG" id="hhy:Halhy_6549"/>
<dbReference type="GO" id="GO:0000976">
    <property type="term" value="F:transcription cis-regulatory region binding"/>
    <property type="evidence" value="ECO:0007669"/>
    <property type="project" value="TreeGrafter"/>
</dbReference>
<dbReference type="InterPro" id="IPR025997">
    <property type="entry name" value="SBP_2_dom"/>
</dbReference>
<dbReference type="OrthoDB" id="628703at2"/>
<dbReference type="InterPro" id="IPR000843">
    <property type="entry name" value="HTH_LacI"/>
</dbReference>
<dbReference type="InterPro" id="IPR010982">
    <property type="entry name" value="Lambda_DNA-bd_dom_sf"/>
</dbReference>
<accession>F4KSL4</accession>
<keyword evidence="7" id="KW-1185">Reference proteome</keyword>
<dbReference type="PROSITE" id="PS00356">
    <property type="entry name" value="HTH_LACI_1"/>
    <property type="match status" value="1"/>
</dbReference>
<dbReference type="eggNOG" id="COG1609">
    <property type="taxonomic scope" value="Bacteria"/>
</dbReference>
<dbReference type="AlphaFoldDB" id="F4KSL4"/>
<evidence type="ECO:0000256" key="2">
    <source>
        <dbReference type="ARBA" id="ARBA00023125"/>
    </source>
</evidence>
<reference key="2">
    <citation type="submission" date="2011-04" db="EMBL/GenBank/DDBJ databases">
        <title>Complete sequence of chromosome of Haliscomenobacter hydrossis DSM 1100.</title>
        <authorList>
            <consortium name="US DOE Joint Genome Institute (JGI-PGF)"/>
            <person name="Lucas S."/>
            <person name="Han J."/>
            <person name="Lapidus A."/>
            <person name="Bruce D."/>
            <person name="Goodwin L."/>
            <person name="Pitluck S."/>
            <person name="Peters L."/>
            <person name="Kyrpides N."/>
            <person name="Mavromatis K."/>
            <person name="Ivanova N."/>
            <person name="Ovchinnikova G."/>
            <person name="Pagani I."/>
            <person name="Daligault H."/>
            <person name="Detter J.C."/>
            <person name="Han C."/>
            <person name="Land M."/>
            <person name="Hauser L."/>
            <person name="Markowitz V."/>
            <person name="Cheng J.-F."/>
            <person name="Hugenholtz P."/>
            <person name="Woyke T."/>
            <person name="Wu D."/>
            <person name="Verbarg S."/>
            <person name="Frueling A."/>
            <person name="Brambilla E."/>
            <person name="Klenk H.-P."/>
            <person name="Eisen J.A."/>
        </authorList>
    </citation>
    <scope>NUCLEOTIDE SEQUENCE</scope>
    <source>
        <strain>DSM 1100</strain>
    </source>
</reference>
<keyword evidence="2" id="KW-0238">DNA-binding</keyword>
<dbReference type="RefSeq" id="WP_013768882.1">
    <property type="nucleotide sequence ID" value="NC_015510.1"/>
</dbReference>
<protein>
    <submittedName>
        <fullName evidence="6">Transcriptional regulator, LacI family</fullName>
    </submittedName>
</protein>
<dbReference type="STRING" id="760192.Halhy_6549"/>
<evidence type="ECO:0000259" key="4">
    <source>
        <dbReference type="PROSITE" id="PS50932"/>
    </source>
</evidence>
<dbReference type="CDD" id="cd01392">
    <property type="entry name" value="HTH_LacI"/>
    <property type="match status" value="1"/>
</dbReference>
<dbReference type="CDD" id="cd01536">
    <property type="entry name" value="PBP1_ABC_sugar_binding-like"/>
    <property type="match status" value="1"/>
</dbReference>
<dbReference type="EMBL" id="CP002691">
    <property type="protein sequence ID" value="AEE54365.1"/>
    <property type="molecule type" value="Genomic_DNA"/>
</dbReference>
<dbReference type="GO" id="GO:0003700">
    <property type="term" value="F:DNA-binding transcription factor activity"/>
    <property type="evidence" value="ECO:0007669"/>
    <property type="project" value="TreeGrafter"/>
</dbReference>
<dbReference type="Proteomes" id="UP000008461">
    <property type="component" value="Chromosome"/>
</dbReference>
<evidence type="ECO:0000256" key="3">
    <source>
        <dbReference type="ARBA" id="ARBA00023163"/>
    </source>
</evidence>
<dbReference type="Gene3D" id="1.10.260.40">
    <property type="entry name" value="lambda repressor-like DNA-binding domains"/>
    <property type="match status" value="1"/>
</dbReference>
<dbReference type="PANTHER" id="PTHR30146">
    <property type="entry name" value="LACI-RELATED TRANSCRIPTIONAL REPRESSOR"/>
    <property type="match status" value="1"/>
</dbReference>
<dbReference type="HOGENOM" id="CLU_037628_0_1_10"/>
<feature type="domain" description="HTH cro/C1-type" evidence="5">
    <location>
        <begin position="2"/>
        <end position="53"/>
    </location>
</feature>
<reference evidence="6 7" key="1">
    <citation type="journal article" date="2011" name="Stand. Genomic Sci.">
        <title>Complete genome sequence of Haliscomenobacter hydrossis type strain (O).</title>
        <authorList>
            <consortium name="US DOE Joint Genome Institute (JGI-PGF)"/>
            <person name="Daligault H."/>
            <person name="Lapidus A."/>
            <person name="Zeytun A."/>
            <person name="Nolan M."/>
            <person name="Lucas S."/>
            <person name="Del Rio T.G."/>
            <person name="Tice H."/>
            <person name="Cheng J.F."/>
            <person name="Tapia R."/>
            <person name="Han C."/>
            <person name="Goodwin L."/>
            <person name="Pitluck S."/>
            <person name="Liolios K."/>
            <person name="Pagani I."/>
            <person name="Ivanova N."/>
            <person name="Huntemann M."/>
            <person name="Mavromatis K."/>
            <person name="Mikhailova N."/>
            <person name="Pati A."/>
            <person name="Chen A."/>
            <person name="Palaniappan K."/>
            <person name="Land M."/>
            <person name="Hauser L."/>
            <person name="Brambilla E.M."/>
            <person name="Rohde M."/>
            <person name="Verbarg S."/>
            <person name="Goker M."/>
            <person name="Bristow J."/>
            <person name="Eisen J.A."/>
            <person name="Markowitz V."/>
            <person name="Hugenholtz P."/>
            <person name="Kyrpides N.C."/>
            <person name="Klenk H.P."/>
            <person name="Woyke T."/>
        </authorList>
    </citation>
    <scope>NUCLEOTIDE SEQUENCE [LARGE SCALE GENOMIC DNA]</scope>
    <source>
        <strain evidence="7">ATCC 27775 / DSM 1100 / LMG 10767 / O</strain>
    </source>
</reference>
<organism evidence="6 7">
    <name type="scientific">Haliscomenobacter hydrossis (strain ATCC 27775 / DSM 1100 / LMG 10767 / O)</name>
    <dbReference type="NCBI Taxonomy" id="760192"/>
    <lineage>
        <taxon>Bacteria</taxon>
        <taxon>Pseudomonadati</taxon>
        <taxon>Bacteroidota</taxon>
        <taxon>Saprospiria</taxon>
        <taxon>Saprospirales</taxon>
        <taxon>Haliscomenobacteraceae</taxon>
        <taxon>Haliscomenobacter</taxon>
    </lineage>
</organism>
<evidence type="ECO:0000256" key="1">
    <source>
        <dbReference type="ARBA" id="ARBA00023015"/>
    </source>
</evidence>
<dbReference type="PANTHER" id="PTHR30146:SF144">
    <property type="entry name" value="LACI-FAMILY TRANSCRIPTION REGULATOR"/>
    <property type="match status" value="1"/>
</dbReference>
<dbReference type="Pfam" id="PF13407">
    <property type="entry name" value="Peripla_BP_4"/>
    <property type="match status" value="1"/>
</dbReference>
<dbReference type="InterPro" id="IPR028082">
    <property type="entry name" value="Peripla_BP_I"/>
</dbReference>
<dbReference type="InterPro" id="IPR001387">
    <property type="entry name" value="Cro/C1-type_HTH"/>
</dbReference>
<evidence type="ECO:0000259" key="5">
    <source>
        <dbReference type="PROSITE" id="PS50943"/>
    </source>
</evidence>
<keyword evidence="3" id="KW-0804">Transcription</keyword>
<evidence type="ECO:0000313" key="6">
    <source>
        <dbReference type="EMBL" id="AEE54365.1"/>
    </source>
</evidence>
<proteinExistence type="predicted"/>
<dbReference type="SMART" id="SM00354">
    <property type="entry name" value="HTH_LACI"/>
    <property type="match status" value="1"/>
</dbReference>
<name>F4KSL4_HALH1</name>
<dbReference type="Pfam" id="PF00356">
    <property type="entry name" value="LacI"/>
    <property type="match status" value="1"/>
</dbReference>
<evidence type="ECO:0000313" key="7">
    <source>
        <dbReference type="Proteomes" id="UP000008461"/>
    </source>
</evidence>
<gene>
    <name evidence="6" type="ordered locus">Halhy_6549</name>
</gene>
<dbReference type="SUPFAM" id="SSF53822">
    <property type="entry name" value="Periplasmic binding protein-like I"/>
    <property type="match status" value="1"/>
</dbReference>